<dbReference type="EMBL" id="KM359505">
    <property type="protein sequence ID" value="AIR93507.1"/>
    <property type="molecule type" value="Genomic_DNA"/>
</dbReference>
<dbReference type="Pfam" id="PF19835">
    <property type="entry name" value="SegE_GIY-YIG"/>
    <property type="match status" value="1"/>
</dbReference>
<keyword evidence="3" id="KW-1185">Reference proteome</keyword>
<organism evidence="2 3">
    <name type="scientific">Prochlorococcus phage P-TIM68</name>
    <dbReference type="NCBI Taxonomy" id="1542477"/>
    <lineage>
        <taxon>Viruses</taxon>
        <taxon>Duplodnaviria</taxon>
        <taxon>Heunggongvirae</taxon>
        <taxon>Uroviricota</taxon>
        <taxon>Caudoviricetes</taxon>
        <taxon>Pantevenvirales</taxon>
        <taxon>Kyanoviridae</taxon>
        <taxon>Haifavirus</taxon>
        <taxon>Haifavirus tim68</taxon>
    </lineage>
</organism>
<evidence type="ECO:0000259" key="1">
    <source>
        <dbReference type="Pfam" id="PF19835"/>
    </source>
</evidence>
<dbReference type="GeneID" id="26640226"/>
<dbReference type="Gene3D" id="3.40.1440.10">
    <property type="entry name" value="GIY-YIG endonuclease"/>
    <property type="match status" value="1"/>
</dbReference>
<feature type="domain" description="Putative endonuclease SegE-like GIY-YIG" evidence="1">
    <location>
        <begin position="9"/>
        <end position="131"/>
    </location>
</feature>
<dbReference type="RefSeq" id="YP_009213682.1">
    <property type="nucleotide sequence ID" value="NC_028955.1"/>
</dbReference>
<dbReference type="OrthoDB" id="10950at10239"/>
<reference evidence="3" key="1">
    <citation type="submission" date="2014-08" db="EMBL/GenBank/DDBJ databases">
        <authorList>
            <person name="Edwards T."/>
        </authorList>
    </citation>
    <scope>NUCLEOTIDE SEQUENCE [LARGE SCALE GENOMIC DNA]</scope>
</reference>
<evidence type="ECO:0000313" key="3">
    <source>
        <dbReference type="Proteomes" id="UP000207741"/>
    </source>
</evidence>
<proteinExistence type="predicted"/>
<dbReference type="InterPro" id="IPR035901">
    <property type="entry name" value="GIY-YIG_endonuc_sf"/>
</dbReference>
<dbReference type="KEGG" id="vg:26640226"/>
<protein>
    <submittedName>
        <fullName evidence="2">Putative NAD synthetase</fullName>
    </submittedName>
</protein>
<accession>A0A0K0KW02</accession>
<evidence type="ECO:0000313" key="2">
    <source>
        <dbReference type="EMBL" id="AIR93507.1"/>
    </source>
</evidence>
<dbReference type="Proteomes" id="UP000207741">
    <property type="component" value="Segment"/>
</dbReference>
<name>A0A0K0KW02_9CAUD</name>
<dbReference type="InterPro" id="IPR045566">
    <property type="entry name" value="SegE-like_GIY-YIG"/>
</dbReference>
<sequence>MEVDYENPWIYEGRPFTSDDIGDYYGFVYRITNTTSSKSYIGRKYFVQKRKPRGGKRRVTSESDWKQYYGSSEELKQDIRSNGRDSFRREIISLHRTLGKVNYEETRQLFLHGVLTESLEDGTPAYYNSNILGRYMKKDYWEGG</sequence>